<dbReference type="InterPro" id="IPR000731">
    <property type="entry name" value="SSD"/>
</dbReference>
<keyword evidence="10" id="KW-1185">Reference proteome</keyword>
<dbReference type="PANTHER" id="PTHR33406:SF11">
    <property type="entry name" value="MEMBRANE PROTEIN SCO6666-RELATED"/>
    <property type="match status" value="1"/>
</dbReference>
<name>A0A840PD26_9ACTN</name>
<evidence type="ECO:0000313" key="9">
    <source>
        <dbReference type="EMBL" id="MBB5135067.1"/>
    </source>
</evidence>
<evidence type="ECO:0000256" key="6">
    <source>
        <dbReference type="ARBA" id="ARBA00023136"/>
    </source>
</evidence>
<feature type="transmembrane region" description="Helical" evidence="7">
    <location>
        <begin position="384"/>
        <end position="407"/>
    </location>
</feature>
<feature type="transmembrane region" description="Helical" evidence="7">
    <location>
        <begin position="321"/>
        <end position="340"/>
    </location>
</feature>
<accession>A0A840PD26</accession>
<reference evidence="9 10" key="1">
    <citation type="submission" date="2020-08" db="EMBL/GenBank/DDBJ databases">
        <title>Genomic Encyclopedia of Type Strains, Phase IV (KMG-IV): sequencing the most valuable type-strain genomes for metagenomic binning, comparative biology and taxonomic classification.</title>
        <authorList>
            <person name="Goeker M."/>
        </authorList>
    </citation>
    <scope>NUCLEOTIDE SEQUENCE [LARGE SCALE GENOMIC DNA]</scope>
    <source>
        <strain evidence="9 10">DSM 45615</strain>
    </source>
</reference>
<evidence type="ECO:0000256" key="7">
    <source>
        <dbReference type="SAM" id="Phobius"/>
    </source>
</evidence>
<feature type="transmembrane region" description="Helical" evidence="7">
    <location>
        <begin position="192"/>
        <end position="211"/>
    </location>
</feature>
<evidence type="ECO:0000256" key="5">
    <source>
        <dbReference type="ARBA" id="ARBA00022989"/>
    </source>
</evidence>
<feature type="transmembrane region" description="Helical" evidence="7">
    <location>
        <begin position="296"/>
        <end position="315"/>
    </location>
</feature>
<dbReference type="RefSeq" id="WP_221336639.1">
    <property type="nucleotide sequence ID" value="NZ_BAABIX010000042.1"/>
</dbReference>
<feature type="transmembrane region" description="Helical" evidence="7">
    <location>
        <begin position="600"/>
        <end position="624"/>
    </location>
</feature>
<sequence>MSQPRDDGRLPGVFAALGRGAARRRWWVVAGTAVVVLVGVLWGTGVFGNVIGGSGFETEDMEAVRTERVLQGPLGRHAADIVVLYESDRLAAGDPAFAGPVRRALDALPRERAERVESYWSTGDRDFLSRDGRAAYALVQLPSGVDQDRVRQYEEIRGALAAPAAEVPGMKVSFGGSTPMTHQVNALAVQDLVRAEVLSLPVVLILLMVIFRTVVAGALPLLVGLVVLPGALAILRVVSTYAEISTYAFNVVSILALGLAIDYGLLMVTRFREELAAGRDVDAAVERTMATAGRTVAFSGLTVGASFACLLVFPSRFLISMAWGGIATVVVAVAASLVLLPAMLRFAGRRVNALRVPFLPPPRVAAADRGRWYRLARGVIRRPLATTLAVVAVLLALGAPFLSVNWARPGDWVLPPDAEARHVTQQMAARFAHDPSRTVTAVVTASGPIARAELDAYAGRLAGVPGVHEAEVTGVRGNQARLSVGYTPDPMSPQAYTMVERLRATPPPPGAQAGFAGMAASRVDVVEMILGRLPLMALAVAVVSFVVLFLAFGSVVIPVKALLLNLLSLTAAFGAIKLVFQDGWLSGLLGFVPAGAVDINYPVLVVGIALGLAMDYEVFLLARVREEWERTGDPAEAVAVGLQRTGPTITGAALLMAVVVAGFLTADMVLMLMIGVGLTIAVVVDATIVRALLLPAAMGLLGRAAWWSPAPLARWWRRYGAAVAEGPYDGQRGENPGQRVPLGA</sequence>
<evidence type="ECO:0000256" key="4">
    <source>
        <dbReference type="ARBA" id="ARBA00022692"/>
    </source>
</evidence>
<dbReference type="AlphaFoldDB" id="A0A840PD26"/>
<feature type="transmembrane region" description="Helical" evidence="7">
    <location>
        <begin position="218"/>
        <end position="238"/>
    </location>
</feature>
<dbReference type="PROSITE" id="PS50156">
    <property type="entry name" value="SSD"/>
    <property type="match status" value="1"/>
</dbReference>
<protein>
    <submittedName>
        <fullName evidence="9">RND superfamily putative drug exporter</fullName>
    </submittedName>
</protein>
<dbReference type="InterPro" id="IPR050545">
    <property type="entry name" value="Mycobact_MmpL"/>
</dbReference>
<evidence type="ECO:0000256" key="2">
    <source>
        <dbReference type="ARBA" id="ARBA00010157"/>
    </source>
</evidence>
<feature type="transmembrane region" description="Helical" evidence="7">
    <location>
        <begin position="562"/>
        <end position="580"/>
    </location>
</feature>
<feature type="domain" description="SSD" evidence="8">
    <location>
        <begin position="215"/>
        <end position="346"/>
    </location>
</feature>
<dbReference type="InterPro" id="IPR004869">
    <property type="entry name" value="MMPL_dom"/>
</dbReference>
<dbReference type="PANTHER" id="PTHR33406">
    <property type="entry name" value="MEMBRANE PROTEIN MJ1562-RELATED"/>
    <property type="match status" value="1"/>
</dbReference>
<keyword evidence="6 7" id="KW-0472">Membrane</keyword>
<organism evidence="9 10">
    <name type="scientific">Thermocatellispora tengchongensis</name>
    <dbReference type="NCBI Taxonomy" id="1073253"/>
    <lineage>
        <taxon>Bacteria</taxon>
        <taxon>Bacillati</taxon>
        <taxon>Actinomycetota</taxon>
        <taxon>Actinomycetes</taxon>
        <taxon>Streptosporangiales</taxon>
        <taxon>Streptosporangiaceae</taxon>
        <taxon>Thermocatellispora</taxon>
    </lineage>
</organism>
<comment type="subcellular location">
    <subcellularLocation>
        <location evidence="1">Cell membrane</location>
        <topology evidence="1">Multi-pass membrane protein</topology>
    </subcellularLocation>
</comment>
<gene>
    <name evidence="9" type="ORF">HNP84_004803</name>
</gene>
<comment type="similarity">
    <text evidence="2">Belongs to the resistance-nodulation-cell division (RND) (TC 2.A.6) family. MmpL subfamily.</text>
</comment>
<dbReference type="SUPFAM" id="SSF82866">
    <property type="entry name" value="Multidrug efflux transporter AcrB transmembrane domain"/>
    <property type="match status" value="2"/>
</dbReference>
<evidence type="ECO:0000256" key="3">
    <source>
        <dbReference type="ARBA" id="ARBA00022475"/>
    </source>
</evidence>
<keyword evidence="5 7" id="KW-1133">Transmembrane helix</keyword>
<evidence type="ECO:0000313" key="10">
    <source>
        <dbReference type="Proteomes" id="UP000578449"/>
    </source>
</evidence>
<feature type="transmembrane region" description="Helical" evidence="7">
    <location>
        <begin position="535"/>
        <end position="555"/>
    </location>
</feature>
<dbReference type="EMBL" id="JACHGN010000010">
    <property type="protein sequence ID" value="MBB5135067.1"/>
    <property type="molecule type" value="Genomic_DNA"/>
</dbReference>
<feature type="transmembrane region" description="Helical" evidence="7">
    <location>
        <begin position="26"/>
        <end position="51"/>
    </location>
</feature>
<evidence type="ECO:0000256" key="1">
    <source>
        <dbReference type="ARBA" id="ARBA00004651"/>
    </source>
</evidence>
<dbReference type="Proteomes" id="UP000578449">
    <property type="component" value="Unassembled WGS sequence"/>
</dbReference>
<dbReference type="GO" id="GO:0005886">
    <property type="term" value="C:plasma membrane"/>
    <property type="evidence" value="ECO:0007669"/>
    <property type="project" value="UniProtKB-SubCell"/>
</dbReference>
<evidence type="ECO:0000259" key="8">
    <source>
        <dbReference type="PROSITE" id="PS50156"/>
    </source>
</evidence>
<dbReference type="Gene3D" id="1.20.1640.10">
    <property type="entry name" value="Multidrug efflux transporter AcrB transmembrane domain"/>
    <property type="match status" value="2"/>
</dbReference>
<keyword evidence="4 7" id="KW-0812">Transmembrane</keyword>
<feature type="transmembrane region" description="Helical" evidence="7">
    <location>
        <begin position="244"/>
        <end position="266"/>
    </location>
</feature>
<dbReference type="Pfam" id="PF03176">
    <property type="entry name" value="MMPL"/>
    <property type="match status" value="2"/>
</dbReference>
<proteinExistence type="inferred from homology"/>
<keyword evidence="3" id="KW-1003">Cell membrane</keyword>
<comment type="caution">
    <text evidence="9">The sequence shown here is derived from an EMBL/GenBank/DDBJ whole genome shotgun (WGS) entry which is preliminary data.</text>
</comment>